<organism evidence="1 2">
    <name type="scientific">Gossypium stocksii</name>
    <dbReference type="NCBI Taxonomy" id="47602"/>
    <lineage>
        <taxon>Eukaryota</taxon>
        <taxon>Viridiplantae</taxon>
        <taxon>Streptophyta</taxon>
        <taxon>Embryophyta</taxon>
        <taxon>Tracheophyta</taxon>
        <taxon>Spermatophyta</taxon>
        <taxon>Magnoliopsida</taxon>
        <taxon>eudicotyledons</taxon>
        <taxon>Gunneridae</taxon>
        <taxon>Pentapetalae</taxon>
        <taxon>rosids</taxon>
        <taxon>malvids</taxon>
        <taxon>Malvales</taxon>
        <taxon>Malvaceae</taxon>
        <taxon>Malvoideae</taxon>
        <taxon>Gossypium</taxon>
    </lineage>
</organism>
<proteinExistence type="predicted"/>
<sequence>MEAVRLKCNFENGIDVGAMGSKGGLSLGWKGNSLKGGRLRSERQMHAFRSILENCNLHDLGFVGRWFTWERGKFSDTNIREHLDRGMATLD</sequence>
<dbReference type="AlphaFoldDB" id="A0A9D3VJ03"/>
<comment type="caution">
    <text evidence="1">The sequence shown here is derived from an EMBL/GenBank/DDBJ whole genome shotgun (WGS) entry which is preliminary data.</text>
</comment>
<dbReference type="EMBL" id="JAIQCV010000007">
    <property type="protein sequence ID" value="KAH1083923.1"/>
    <property type="molecule type" value="Genomic_DNA"/>
</dbReference>
<protein>
    <submittedName>
        <fullName evidence="1">Uncharacterized protein</fullName>
    </submittedName>
</protein>
<accession>A0A9D3VJ03</accession>
<evidence type="ECO:0000313" key="1">
    <source>
        <dbReference type="EMBL" id="KAH1083923.1"/>
    </source>
</evidence>
<gene>
    <name evidence="1" type="ORF">J1N35_023684</name>
</gene>
<dbReference type="OrthoDB" id="1750221at2759"/>
<keyword evidence="2" id="KW-1185">Reference proteome</keyword>
<evidence type="ECO:0000313" key="2">
    <source>
        <dbReference type="Proteomes" id="UP000828251"/>
    </source>
</evidence>
<reference evidence="1 2" key="1">
    <citation type="journal article" date="2021" name="Plant Biotechnol. J.">
        <title>Multi-omics assisted identification of the key and species-specific regulatory components of drought-tolerant mechanisms in Gossypium stocksii.</title>
        <authorList>
            <person name="Yu D."/>
            <person name="Ke L."/>
            <person name="Zhang D."/>
            <person name="Wu Y."/>
            <person name="Sun Y."/>
            <person name="Mei J."/>
            <person name="Sun J."/>
            <person name="Sun Y."/>
        </authorList>
    </citation>
    <scope>NUCLEOTIDE SEQUENCE [LARGE SCALE GENOMIC DNA]</scope>
    <source>
        <strain evidence="2">cv. E1</strain>
        <tissue evidence="1">Leaf</tissue>
    </source>
</reference>
<name>A0A9D3VJ03_9ROSI</name>
<dbReference type="Proteomes" id="UP000828251">
    <property type="component" value="Unassembled WGS sequence"/>
</dbReference>